<gene>
    <name evidence="2" type="ORF">FYJ66_07545</name>
</gene>
<organism evidence="2">
    <name type="scientific">Baileyella intestinalis</name>
    <dbReference type="NCBI Taxonomy" id="2606709"/>
    <lineage>
        <taxon>Bacteria</taxon>
        <taxon>Bacillati</taxon>
        <taxon>Bacillota</taxon>
        <taxon>Clostridia</taxon>
        <taxon>Peptostreptococcales</taxon>
        <taxon>Anaerovoracaceae</taxon>
        <taxon>Baileyella</taxon>
    </lineage>
</organism>
<protein>
    <submittedName>
        <fullName evidence="2">Zinc ribbon domain-containing protein</fullName>
    </submittedName>
</protein>
<dbReference type="EMBL" id="VUNB01000006">
    <property type="protein sequence ID" value="MST69435.1"/>
    <property type="molecule type" value="Genomic_DNA"/>
</dbReference>
<sequence>MNNNSRIELKSPAHLIIDKEAQVAETVLFAGQTLVVAGKDGKPLNKGAISLSAVYVALFCDKVKNLTFLKEDGEVFMLIFSDEEDYRKVMAAARSHGKSVRFSSQNHKIAQYAGKISGKLADGVKISVVDAVDESKVKYCPECGVQVEPGQQYCFECGAELPQ</sequence>
<comment type="caution">
    <text evidence="2">The sequence shown here is derived from an EMBL/GenBank/DDBJ whole genome shotgun (WGS) entry which is preliminary data.</text>
</comment>
<feature type="domain" description="Zinc-ribbon" evidence="1">
    <location>
        <begin position="139"/>
        <end position="161"/>
    </location>
</feature>
<evidence type="ECO:0000259" key="1">
    <source>
        <dbReference type="Pfam" id="PF13240"/>
    </source>
</evidence>
<name>A0A6A8M7W5_9FIRM</name>
<proteinExistence type="predicted"/>
<evidence type="ECO:0000313" key="2">
    <source>
        <dbReference type="EMBL" id="MST69435.1"/>
    </source>
</evidence>
<dbReference type="InterPro" id="IPR026870">
    <property type="entry name" value="Zinc_ribbon_dom"/>
</dbReference>
<dbReference type="RefSeq" id="WP_154572910.1">
    <property type="nucleotide sequence ID" value="NZ_DBEZJY010000062.1"/>
</dbReference>
<accession>A0A6A8M7W5</accession>
<dbReference type="Pfam" id="PF13240">
    <property type="entry name" value="Zn_Ribbon_1"/>
    <property type="match status" value="1"/>
</dbReference>
<dbReference type="AlphaFoldDB" id="A0A6A8M7W5"/>
<reference evidence="2" key="1">
    <citation type="submission" date="2019-09" db="EMBL/GenBank/DDBJ databases">
        <title>In-depth cultivation of the pig gut microbiome towards novel bacterial diversity and tailored functional studies.</title>
        <authorList>
            <person name="Wylensek D."/>
            <person name="Hitch T.C.A."/>
            <person name="Clavel T."/>
        </authorList>
    </citation>
    <scope>NUCLEOTIDE SEQUENCE</scope>
    <source>
        <strain evidence="2">RF-744-FAT-WT-3</strain>
    </source>
</reference>